<accession>A0ABY7DLP0</accession>
<feature type="chain" id="PRO_5045034239" description="EGF-like domain-containing protein" evidence="1">
    <location>
        <begin position="28"/>
        <end position="115"/>
    </location>
</feature>
<evidence type="ECO:0000256" key="1">
    <source>
        <dbReference type="SAM" id="SignalP"/>
    </source>
</evidence>
<gene>
    <name evidence="2" type="ORF">MAR_022984</name>
    <name evidence="3" type="ORF">MAR_022991</name>
</gene>
<evidence type="ECO:0000313" key="4">
    <source>
        <dbReference type="Proteomes" id="UP001164746"/>
    </source>
</evidence>
<keyword evidence="4" id="KW-1185">Reference proteome</keyword>
<name>A0ABY7DLP0_MYAAR</name>
<sequence>MGFHLPNVNKMVTIVIKVCILRCLVCGFGHFGQNCSQICHCYDNVSCDPFSGLCPNSKCSYGWQGPSCNIETGTSNDSTIITTQTSTNTPYTEVTNGQMSVRAVLKQKVVTYVKK</sequence>
<dbReference type="EMBL" id="CP111014">
    <property type="protein sequence ID" value="WAQ98611.1"/>
    <property type="molecule type" value="Genomic_DNA"/>
</dbReference>
<keyword evidence="1" id="KW-0732">Signal</keyword>
<reference evidence="2" key="1">
    <citation type="submission" date="2022-11" db="EMBL/GenBank/DDBJ databases">
        <title>Centuries of genome instability and evolution in soft-shell clam transmissible cancer (bioRxiv).</title>
        <authorList>
            <person name="Hart S.F.M."/>
            <person name="Yonemitsu M.A."/>
            <person name="Giersch R.M."/>
            <person name="Beal B.F."/>
            <person name="Arriagada G."/>
            <person name="Davis B.W."/>
            <person name="Ostrander E.A."/>
            <person name="Goff S.P."/>
            <person name="Metzger M.J."/>
        </authorList>
    </citation>
    <scope>NUCLEOTIDE SEQUENCE</scope>
    <source>
        <strain evidence="2">MELC-2E11</strain>
        <tissue evidence="2">Siphon/mantle</tissue>
    </source>
</reference>
<protein>
    <recommendedName>
        <fullName evidence="5">EGF-like domain-containing protein</fullName>
    </recommendedName>
</protein>
<organism evidence="2 4">
    <name type="scientific">Mya arenaria</name>
    <name type="common">Soft-shell clam</name>
    <dbReference type="NCBI Taxonomy" id="6604"/>
    <lineage>
        <taxon>Eukaryota</taxon>
        <taxon>Metazoa</taxon>
        <taxon>Spiralia</taxon>
        <taxon>Lophotrochozoa</taxon>
        <taxon>Mollusca</taxon>
        <taxon>Bivalvia</taxon>
        <taxon>Autobranchia</taxon>
        <taxon>Heteroconchia</taxon>
        <taxon>Euheterodonta</taxon>
        <taxon>Imparidentia</taxon>
        <taxon>Neoheterodontei</taxon>
        <taxon>Myida</taxon>
        <taxon>Myoidea</taxon>
        <taxon>Myidae</taxon>
        <taxon>Mya</taxon>
    </lineage>
</organism>
<evidence type="ECO:0008006" key="5">
    <source>
        <dbReference type="Google" id="ProtNLM"/>
    </source>
</evidence>
<dbReference type="Gene3D" id="2.170.300.10">
    <property type="entry name" value="Tie2 ligand-binding domain superfamily"/>
    <property type="match status" value="1"/>
</dbReference>
<feature type="signal peptide" evidence="1">
    <location>
        <begin position="1"/>
        <end position="27"/>
    </location>
</feature>
<evidence type="ECO:0000313" key="3">
    <source>
        <dbReference type="EMBL" id="WAQ98618.1"/>
    </source>
</evidence>
<evidence type="ECO:0000313" key="2">
    <source>
        <dbReference type="EMBL" id="WAQ98611.1"/>
    </source>
</evidence>
<dbReference type="EMBL" id="CP111014">
    <property type="protein sequence ID" value="WAQ98618.1"/>
    <property type="molecule type" value="Genomic_DNA"/>
</dbReference>
<proteinExistence type="predicted"/>
<dbReference type="Proteomes" id="UP001164746">
    <property type="component" value="Chromosome 3"/>
</dbReference>